<proteinExistence type="predicted"/>
<evidence type="ECO:0000313" key="4">
    <source>
        <dbReference type="Proteomes" id="UP001301442"/>
    </source>
</evidence>
<dbReference type="InterPro" id="IPR053195">
    <property type="entry name" value="Bax-like"/>
</dbReference>
<evidence type="ECO:0000256" key="1">
    <source>
        <dbReference type="SAM" id="Phobius"/>
    </source>
</evidence>
<keyword evidence="1" id="KW-0812">Transmembrane</keyword>
<keyword evidence="4" id="KW-1185">Reference proteome</keyword>
<dbReference type="EMBL" id="CP136600">
    <property type="protein sequence ID" value="WOH38488.1"/>
    <property type="molecule type" value="Genomic_DNA"/>
</dbReference>
<protein>
    <submittedName>
        <fullName evidence="3">Glucosaminidase domain-containing protein</fullName>
    </submittedName>
</protein>
<dbReference type="InterPro" id="IPR002901">
    <property type="entry name" value="MGlyc_endo_b_GlcNAc-like_dom"/>
</dbReference>
<dbReference type="PANTHER" id="PTHR40572:SF1">
    <property type="entry name" value="PROTEIN BAX"/>
    <property type="match status" value="1"/>
</dbReference>
<keyword evidence="1" id="KW-0472">Membrane</keyword>
<dbReference type="Proteomes" id="UP001301442">
    <property type="component" value="Chromosome"/>
</dbReference>
<dbReference type="PANTHER" id="PTHR40572">
    <property type="entry name" value="PROTEIN BAX"/>
    <property type="match status" value="1"/>
</dbReference>
<feature type="domain" description="Mannosyl-glycoprotein endo-beta-N-acetylglucosamidase-like" evidence="2">
    <location>
        <begin position="150"/>
        <end position="228"/>
    </location>
</feature>
<reference evidence="3 4" key="1">
    <citation type="submission" date="2023-09" db="EMBL/GenBank/DDBJ databases">
        <authorList>
            <person name="Qi X."/>
        </authorList>
    </citation>
    <scope>NUCLEOTIDE SEQUENCE [LARGE SCALE GENOMIC DNA]</scope>
    <source>
        <strain evidence="3 4">S1-1</strain>
    </source>
</reference>
<keyword evidence="1" id="KW-1133">Transmembrane helix</keyword>
<organism evidence="3 4">
    <name type="scientific">Thalassotalea fonticola</name>
    <dbReference type="NCBI Taxonomy" id="3065649"/>
    <lineage>
        <taxon>Bacteria</taxon>
        <taxon>Pseudomonadati</taxon>
        <taxon>Pseudomonadota</taxon>
        <taxon>Gammaproteobacteria</taxon>
        <taxon>Alteromonadales</taxon>
        <taxon>Colwelliaceae</taxon>
        <taxon>Thalassotalea</taxon>
    </lineage>
</organism>
<dbReference type="Pfam" id="PF01832">
    <property type="entry name" value="Glucosaminidase"/>
    <property type="match status" value="1"/>
</dbReference>
<dbReference type="Gene3D" id="1.10.530.10">
    <property type="match status" value="1"/>
</dbReference>
<name>A0ABZ0GT18_9GAMM</name>
<feature type="transmembrane region" description="Helical" evidence="1">
    <location>
        <begin position="12"/>
        <end position="31"/>
    </location>
</feature>
<gene>
    <name evidence="3" type="ORF">RI844_04490</name>
</gene>
<evidence type="ECO:0000259" key="2">
    <source>
        <dbReference type="Pfam" id="PF01832"/>
    </source>
</evidence>
<evidence type="ECO:0000313" key="3">
    <source>
        <dbReference type="EMBL" id="WOH38488.1"/>
    </source>
</evidence>
<sequence>MVSPNRKKHNTIKGVLLIAIFMMALFPFIFISETEVLISDHKIENRTATKPTRVVEQPLHDVQLPNFITIKDIPTRKQQFFDFLKPAIDDENKRLAKRRSKVVKIAEDLAADKPLSRKQRNFLTKQAQKYKLKNTSSTEIIIKQLLLRIDQIPRELVLVQAANESAWGSSRFARIGLNFFGMWCFKKGCGLVPKGRDSGLNHEVAAFDSLEQMVNHYFHNINTNAAYDLFRTIRGQLRDNDVELLPNVLATGLLPYSERGIDYIVEINTMLRHNHKYIKA</sequence>
<dbReference type="RefSeq" id="WP_348397257.1">
    <property type="nucleotide sequence ID" value="NZ_CP136600.1"/>
</dbReference>
<accession>A0ABZ0GT18</accession>